<feature type="domain" description="Diacylglycerol glucosyltransferase N-terminal" evidence="6">
    <location>
        <begin position="18"/>
        <end position="183"/>
    </location>
</feature>
<keyword evidence="4" id="KW-0808">Transferase</keyword>
<dbReference type="Pfam" id="PF06925">
    <property type="entry name" value="MGDG_synth"/>
    <property type="match status" value="1"/>
</dbReference>
<dbReference type="EMBL" id="AP028127">
    <property type="protein sequence ID" value="BEH90116.1"/>
    <property type="molecule type" value="Genomic_DNA"/>
</dbReference>
<dbReference type="InterPro" id="IPR007235">
    <property type="entry name" value="Glyco_trans_28_C"/>
</dbReference>
<dbReference type="PANTHER" id="PTHR43025:SF3">
    <property type="entry name" value="MONOGALACTOSYLDIACYLGLYCEROL SYNTHASE 1, CHLOROPLASTIC"/>
    <property type="match status" value="1"/>
</dbReference>
<comment type="similarity">
    <text evidence="2">Belongs to the glycosyltransferase 28 family.</text>
</comment>
<evidence type="ECO:0000256" key="4">
    <source>
        <dbReference type="ARBA" id="ARBA00022679"/>
    </source>
</evidence>
<keyword evidence="8" id="KW-1185">Reference proteome</keyword>
<dbReference type="InterPro" id="IPR009695">
    <property type="entry name" value="Diacylglyc_glucosyltr_N"/>
</dbReference>
<evidence type="ECO:0000259" key="6">
    <source>
        <dbReference type="Pfam" id="PF06925"/>
    </source>
</evidence>
<evidence type="ECO:0000313" key="7">
    <source>
        <dbReference type="EMBL" id="BEH90116.1"/>
    </source>
</evidence>
<dbReference type="RefSeq" id="WP_161832297.1">
    <property type="nucleotide sequence ID" value="NZ_AP028127.1"/>
</dbReference>
<proteinExistence type="inferred from homology"/>
<gene>
    <name evidence="7" type="primary">ugtP</name>
    <name evidence="7" type="ORF">T23_02180</name>
</gene>
<dbReference type="InterPro" id="IPR050519">
    <property type="entry name" value="Glycosyltransf_28_UgtP"/>
</dbReference>
<accession>A0ABM8IKG2</accession>
<evidence type="ECO:0000313" key="8">
    <source>
        <dbReference type="Proteomes" id="UP001432099"/>
    </source>
</evidence>
<reference evidence="7" key="1">
    <citation type="journal article" date="2024" name="Int. J. Syst. Evol. Microbiol.">
        <title>Turicibacter faecis sp. nov., isolated from faeces of heart failure mouse model.</title>
        <authorList>
            <person name="Imamura Y."/>
            <person name="Motooka D."/>
            <person name="Nakajima Y."/>
            <person name="Ito S."/>
            <person name="Kitakaze M."/>
            <person name="Iida T."/>
            <person name="Nakamura S."/>
        </authorList>
    </citation>
    <scope>NUCLEOTIDE SEQUENCE</scope>
    <source>
        <strain evidence="7">TC023</strain>
    </source>
</reference>
<name>A0ABM8IKG2_9FIRM</name>
<evidence type="ECO:0000256" key="2">
    <source>
        <dbReference type="ARBA" id="ARBA00006962"/>
    </source>
</evidence>
<feature type="domain" description="Glycosyl transferase family 28 C-terminal" evidence="5">
    <location>
        <begin position="209"/>
        <end position="331"/>
    </location>
</feature>
<evidence type="ECO:0000256" key="1">
    <source>
        <dbReference type="ARBA" id="ARBA00004370"/>
    </source>
</evidence>
<dbReference type="SUPFAM" id="SSF53756">
    <property type="entry name" value="UDP-Glycosyltransferase/glycogen phosphorylase"/>
    <property type="match status" value="1"/>
</dbReference>
<protein>
    <submittedName>
        <fullName evidence="7">Processive diacylglycerol beta-glucosyltransferase</fullName>
    </submittedName>
</protein>
<dbReference type="PANTHER" id="PTHR43025">
    <property type="entry name" value="MONOGALACTOSYLDIACYLGLYCEROL SYNTHASE"/>
    <property type="match status" value="1"/>
</dbReference>
<dbReference type="Proteomes" id="UP001432099">
    <property type="component" value="Chromosome"/>
</dbReference>
<comment type="subcellular location">
    <subcellularLocation>
        <location evidence="1">Membrane</location>
    </subcellularLocation>
</comment>
<dbReference type="Pfam" id="PF04101">
    <property type="entry name" value="Glyco_tran_28_C"/>
    <property type="match status" value="1"/>
</dbReference>
<evidence type="ECO:0000259" key="5">
    <source>
        <dbReference type="Pfam" id="PF04101"/>
    </source>
</evidence>
<keyword evidence="3" id="KW-0328">Glycosyltransferase</keyword>
<sequence>MKNQKKVLILTAPFGSGHLQVSSSLTEEFSKYENVIVEEYDLYSEEFPTLSKTIQKAYLKSYKPIGKDVYRMLYYGSSYAVHDSFQAKILKPYLEFGMRSLRNKIESFNPDAIISVFPVTSLYTLEDKGFKIPIYTVITDYYASGLWLYKGARRHYVANNRMVAWGVANGLTQSQFMLTGIPVHGKFYKELNRQEIYKKYGLDPQKRTVLVAAGAHGVVSHVDEIAARLASQPQIQVIVVCGNNTKLYDQVIQLLDEYENLKVLGYCQEMHELLSIADLMVTKPGGISLTEAAIKGVPVILYNPVYGQELENAKYFSDKNAAVIVTSEAELIYHVLIILNEDGLLDEMKCNIKQLARAYSAKTIVEDVLKDSDEYYEQQL</sequence>
<evidence type="ECO:0000256" key="3">
    <source>
        <dbReference type="ARBA" id="ARBA00022676"/>
    </source>
</evidence>
<organism evidence="7 8">
    <name type="scientific">Turicibacter faecis</name>
    <dbReference type="NCBI Taxonomy" id="2963365"/>
    <lineage>
        <taxon>Bacteria</taxon>
        <taxon>Bacillati</taxon>
        <taxon>Bacillota</taxon>
        <taxon>Erysipelotrichia</taxon>
        <taxon>Erysipelotrichales</taxon>
        <taxon>Turicibacteraceae</taxon>
        <taxon>Turicibacter</taxon>
    </lineage>
</organism>
<dbReference type="Gene3D" id="3.40.50.2000">
    <property type="entry name" value="Glycogen Phosphorylase B"/>
    <property type="match status" value="1"/>
</dbReference>